<evidence type="ECO:0000256" key="2">
    <source>
        <dbReference type="ARBA" id="ARBA00011779"/>
    </source>
</evidence>
<comment type="subunit">
    <text evidence="2">The complex is composed of two ATP-binding proteins (CysA), two transmembrane proteins (CysT and CysW) and a solute-binding protein (CysP).</text>
</comment>
<keyword evidence="5 9" id="KW-1133">Transmembrane helix</keyword>
<dbReference type="STRING" id="1732.SAMN02910417_00269"/>
<dbReference type="InterPro" id="IPR005667">
    <property type="entry name" value="Sulph_transpt2"/>
</dbReference>
<comment type="function">
    <text evidence="9">Part of the ABC transporter complex (TC 3.A.1.6.1) involved in sulfate/thiosulfate import.</text>
</comment>
<dbReference type="NCBIfam" id="TIGR02139">
    <property type="entry name" value="permease_CysT"/>
    <property type="match status" value="1"/>
</dbReference>
<proteinExistence type="inferred from homology"/>
<feature type="transmembrane region" description="Helical" evidence="9">
    <location>
        <begin position="150"/>
        <end position="170"/>
    </location>
</feature>
<dbReference type="PROSITE" id="PS50928">
    <property type="entry name" value="ABC_TM1"/>
    <property type="match status" value="1"/>
</dbReference>
<evidence type="ECO:0000256" key="3">
    <source>
        <dbReference type="ARBA" id="ARBA00022448"/>
    </source>
</evidence>
<evidence type="ECO:0000256" key="1">
    <source>
        <dbReference type="ARBA" id="ARBA00004141"/>
    </source>
</evidence>
<dbReference type="AlphaFoldDB" id="A0A1G6A4Z5"/>
<dbReference type="OrthoDB" id="9795403at2"/>
<dbReference type="GO" id="GO:0005886">
    <property type="term" value="C:plasma membrane"/>
    <property type="evidence" value="ECO:0007669"/>
    <property type="project" value="InterPro"/>
</dbReference>
<name>A0A1G6A4Z5_EUBOX</name>
<dbReference type="EMBL" id="FMXR01000004">
    <property type="protein sequence ID" value="SDB03487.1"/>
    <property type="molecule type" value="Genomic_DNA"/>
</dbReference>
<dbReference type="SUPFAM" id="SSF161098">
    <property type="entry name" value="MetI-like"/>
    <property type="match status" value="1"/>
</dbReference>
<reference evidence="11 12" key="1">
    <citation type="submission" date="2016-10" db="EMBL/GenBank/DDBJ databases">
        <authorList>
            <person name="de Groot N.N."/>
        </authorList>
    </citation>
    <scope>NUCLEOTIDE SEQUENCE [LARGE SCALE GENOMIC DNA]</scope>
    <source>
        <strain evidence="11 12">DSM 3217</strain>
    </source>
</reference>
<keyword evidence="6 9" id="KW-0764">Sulfate transport</keyword>
<comment type="subcellular location">
    <subcellularLocation>
        <location evidence="1">Membrane</location>
        <topology evidence="1">Multi-pass membrane protein</topology>
    </subcellularLocation>
</comment>
<evidence type="ECO:0000256" key="4">
    <source>
        <dbReference type="ARBA" id="ARBA00022692"/>
    </source>
</evidence>
<evidence type="ECO:0000256" key="9">
    <source>
        <dbReference type="RuleBase" id="RU366001"/>
    </source>
</evidence>
<feature type="transmembrane region" description="Helical" evidence="9">
    <location>
        <begin position="21"/>
        <end position="54"/>
    </location>
</feature>
<feature type="transmembrane region" description="Helical" evidence="9">
    <location>
        <begin position="74"/>
        <end position="100"/>
    </location>
</feature>
<feature type="transmembrane region" description="Helical" evidence="9">
    <location>
        <begin position="210"/>
        <end position="234"/>
    </location>
</feature>
<sequence length="292" mass="32381">MDAVIRNEQLEKTKTKKAKKVRVIPGFHLTLGISIAMLSLLILIPLASVLVYALRLTPAEFWEVILSENVLYAFRTSIGCAFLAAIINVVFGTIIAWVLVRYDFPFKRLLDGIIELPFALPTAVAGITLSKMYSTSGLMGKFFGNFGIEVSYTHLGLTLALVFIGIPFVVRAVQPVLEKLDPQYEEASYMLGASRTQTFRKVVLPELRPAILTGFGLAFARGIGEYGSVIYISGNSAKDHTQVVSYVIMQKLNYLDYSSATAIALIMLIISFALLFFINIIQIRQSRRVNNV</sequence>
<evidence type="ECO:0000256" key="5">
    <source>
        <dbReference type="ARBA" id="ARBA00022989"/>
    </source>
</evidence>
<organism evidence="11 12">
    <name type="scientific">Eubacterium oxidoreducens</name>
    <dbReference type="NCBI Taxonomy" id="1732"/>
    <lineage>
        <taxon>Bacteria</taxon>
        <taxon>Bacillati</taxon>
        <taxon>Bacillota</taxon>
        <taxon>Clostridia</taxon>
        <taxon>Eubacteriales</taxon>
        <taxon>Eubacteriaceae</taxon>
        <taxon>Eubacterium</taxon>
    </lineage>
</organism>
<feature type="transmembrane region" description="Helical" evidence="9">
    <location>
        <begin position="254"/>
        <end position="278"/>
    </location>
</feature>
<dbReference type="Proteomes" id="UP000199228">
    <property type="component" value="Unassembled WGS sequence"/>
</dbReference>
<evidence type="ECO:0000313" key="12">
    <source>
        <dbReference type="Proteomes" id="UP000199228"/>
    </source>
</evidence>
<keyword evidence="7 9" id="KW-0472">Membrane</keyword>
<dbReference type="NCBIfam" id="TIGR00969">
    <property type="entry name" value="3a0106s02"/>
    <property type="match status" value="1"/>
</dbReference>
<dbReference type="FunFam" id="1.10.3720.10:FF:000004">
    <property type="entry name" value="Sulfate transport system permease protein CysT"/>
    <property type="match status" value="1"/>
</dbReference>
<dbReference type="Pfam" id="PF00528">
    <property type="entry name" value="BPD_transp_1"/>
    <property type="match status" value="1"/>
</dbReference>
<comment type="function">
    <text evidence="8">Part of the ABC transporter complex CysAWTP (TC 3.A.1.6.1) involved in sulfate/thiosulfate import. Probably responsible for the translocation of the substrate across the membrane.</text>
</comment>
<evidence type="ECO:0000259" key="10">
    <source>
        <dbReference type="PROSITE" id="PS50928"/>
    </source>
</evidence>
<evidence type="ECO:0000256" key="8">
    <source>
        <dbReference type="ARBA" id="ARBA00025323"/>
    </source>
</evidence>
<feature type="transmembrane region" description="Helical" evidence="9">
    <location>
        <begin position="112"/>
        <end position="130"/>
    </location>
</feature>
<dbReference type="GO" id="GO:0015419">
    <property type="term" value="F:ABC-type sulfate transporter activity"/>
    <property type="evidence" value="ECO:0007669"/>
    <property type="project" value="UniProtKB-UniRule"/>
</dbReference>
<protein>
    <recommendedName>
        <fullName evidence="9">Sulfate transport system permease protein CysT</fullName>
    </recommendedName>
</protein>
<gene>
    <name evidence="11" type="ORF">SAMN02910417_00269</name>
</gene>
<dbReference type="InterPro" id="IPR035906">
    <property type="entry name" value="MetI-like_sf"/>
</dbReference>
<dbReference type="InterPro" id="IPR000515">
    <property type="entry name" value="MetI-like"/>
</dbReference>
<dbReference type="InterPro" id="IPR011865">
    <property type="entry name" value="CysT_permease"/>
</dbReference>
<keyword evidence="12" id="KW-1185">Reference proteome</keyword>
<dbReference type="Gene3D" id="1.10.3720.10">
    <property type="entry name" value="MetI-like"/>
    <property type="match status" value="1"/>
</dbReference>
<dbReference type="RefSeq" id="WP_090171353.1">
    <property type="nucleotide sequence ID" value="NZ_FMXR01000004.1"/>
</dbReference>
<evidence type="ECO:0000313" key="11">
    <source>
        <dbReference type="EMBL" id="SDB03487.1"/>
    </source>
</evidence>
<comment type="caution">
    <text evidence="9">Lacks conserved residue(s) required for the propagation of feature annotation.</text>
</comment>
<feature type="domain" description="ABC transmembrane type-1" evidence="10">
    <location>
        <begin position="74"/>
        <end position="278"/>
    </location>
</feature>
<dbReference type="CDD" id="cd06261">
    <property type="entry name" value="TM_PBP2"/>
    <property type="match status" value="1"/>
</dbReference>
<evidence type="ECO:0000256" key="7">
    <source>
        <dbReference type="ARBA" id="ARBA00023136"/>
    </source>
</evidence>
<accession>A0A1G6A4Z5</accession>
<evidence type="ECO:0000256" key="6">
    <source>
        <dbReference type="ARBA" id="ARBA00023032"/>
    </source>
</evidence>
<dbReference type="PANTHER" id="PTHR30406:SF8">
    <property type="entry name" value="SULFATE TRANSPORT SYSTEM PERMEASE PROTEIN CYST"/>
    <property type="match status" value="1"/>
</dbReference>
<keyword evidence="3 9" id="KW-0813">Transport</keyword>
<dbReference type="PANTHER" id="PTHR30406">
    <property type="entry name" value="SULFATE TRANSPORT SYSTEM PERMEASE PROTEIN"/>
    <property type="match status" value="1"/>
</dbReference>
<keyword evidence="4 9" id="KW-0812">Transmembrane</keyword>
<comment type="similarity">
    <text evidence="9">Belongs to the binding-protein-dependent transport system permease family. CysTW subfamily.</text>
</comment>